<protein>
    <submittedName>
        <fullName evidence="2">Uncharacterized protein</fullName>
    </submittedName>
</protein>
<accession>A0A1H4I4C1</accession>
<reference evidence="4" key="1">
    <citation type="submission" date="2016-10" db="EMBL/GenBank/DDBJ databases">
        <authorList>
            <person name="Varghese N."/>
            <person name="Submissions S."/>
        </authorList>
    </citation>
    <scope>NUCLEOTIDE SEQUENCE [LARGE SCALE GENOMIC DNA]</scope>
    <source>
        <strain evidence="4">DSM 44544</strain>
    </source>
</reference>
<evidence type="ECO:0000313" key="4">
    <source>
        <dbReference type="Proteomes" id="UP000199622"/>
    </source>
</evidence>
<feature type="compositionally biased region" description="Basic and acidic residues" evidence="1">
    <location>
        <begin position="22"/>
        <end position="33"/>
    </location>
</feature>
<evidence type="ECO:0000256" key="1">
    <source>
        <dbReference type="SAM" id="MobiDB-lite"/>
    </source>
</evidence>
<organism evidence="2 4">
    <name type="scientific">Amycolatopsis tolypomycina</name>
    <dbReference type="NCBI Taxonomy" id="208445"/>
    <lineage>
        <taxon>Bacteria</taxon>
        <taxon>Bacillati</taxon>
        <taxon>Actinomycetota</taxon>
        <taxon>Actinomycetes</taxon>
        <taxon>Pseudonocardiales</taxon>
        <taxon>Pseudonocardiaceae</taxon>
        <taxon>Amycolatopsis</taxon>
    </lineage>
</organism>
<evidence type="ECO:0000313" key="2">
    <source>
        <dbReference type="EMBL" id="SEB28755.1"/>
    </source>
</evidence>
<dbReference type="Proteomes" id="UP000199622">
    <property type="component" value="Unassembled WGS sequence"/>
</dbReference>
<proteinExistence type="predicted"/>
<name>A0A1H4I4C1_9PSEU</name>
<gene>
    <name evidence="2" type="ORF">SAMN04489727_0005</name>
    <name evidence="3" type="ORF">SAMN04489727_2142</name>
</gene>
<dbReference type="RefSeq" id="WP_091303704.1">
    <property type="nucleotide sequence ID" value="NZ_FNSO01000001.1"/>
</dbReference>
<sequence length="60" mass="6663">MGVFKNAVRANASDEAATATALRDKAEEHERNGNYRQAAVYNNAAAKADERADVWRDLLR</sequence>
<dbReference type="STRING" id="208445.SAMN04489727_0005"/>
<keyword evidence="4" id="KW-1185">Reference proteome</keyword>
<dbReference type="EMBL" id="FNSO01000003">
    <property type="protein sequence ID" value="SEB48951.1"/>
    <property type="molecule type" value="Genomic_DNA"/>
</dbReference>
<evidence type="ECO:0000313" key="3">
    <source>
        <dbReference type="EMBL" id="SEB48951.1"/>
    </source>
</evidence>
<reference evidence="2" key="2">
    <citation type="submission" date="2016-10" db="EMBL/GenBank/DDBJ databases">
        <authorList>
            <person name="de Groot N.N."/>
        </authorList>
    </citation>
    <scope>NUCLEOTIDE SEQUENCE [LARGE SCALE GENOMIC DNA]</scope>
    <source>
        <strain evidence="2">DSM 44544</strain>
    </source>
</reference>
<dbReference type="EMBL" id="FNSO01000001">
    <property type="protein sequence ID" value="SEB28755.1"/>
    <property type="molecule type" value="Genomic_DNA"/>
</dbReference>
<dbReference type="AlphaFoldDB" id="A0A1H4I4C1"/>
<feature type="region of interest" description="Disordered" evidence="1">
    <location>
        <begin position="1"/>
        <end position="35"/>
    </location>
</feature>